<dbReference type="PANTHER" id="PTHR37940">
    <property type="entry name" value="LYSINE--TRNA LIGASE"/>
    <property type="match status" value="1"/>
</dbReference>
<feature type="short sequence motif" description="'HIGH' region" evidence="10">
    <location>
        <begin position="26"/>
        <end position="34"/>
    </location>
</feature>
<evidence type="ECO:0000313" key="12">
    <source>
        <dbReference type="EMBL" id="TQS83458.1"/>
    </source>
</evidence>
<evidence type="ECO:0000256" key="4">
    <source>
        <dbReference type="ARBA" id="ARBA00022598"/>
    </source>
</evidence>
<dbReference type="PROSITE" id="PS00178">
    <property type="entry name" value="AA_TRNA_LIGASE_I"/>
    <property type="match status" value="1"/>
</dbReference>
<dbReference type="Proteomes" id="UP000752814">
    <property type="component" value="Unassembled WGS sequence"/>
</dbReference>
<sequence>MHWADVLANTLLEKGNNHLISTGITPSGTLHVGTLRESITAESVRKSLEKQGADVKMIYLVDSWDPLRKRYPFLPESFEAEVGKPLAYIPCPCGEHENYAQHYIQPFLDSIKELGIHCEVLWTHEQYEQGKFEKVIDTAITKKDQIAQILTEVSGRELPKDFFPYSPRCECCGRLSHTKVQGYEYPYVSYTCACGHEGKADIRKGDGKLPWRVEWAAKWKVFGVTCEPFGKDHAAAGGSYDTGVRLAKEIFDIDAPYPIPYEFVQLKGKGQMHKSTGSSVTGVDALHITPAAVMNYIILRVNPSRHIDYDSGAGILDMVDEYDRVEYMYYNQECEDRDKDLLRAYELSQPEGPRATAPLQIPYRHLVSLVQIADGFDGVIAVLKRMNLIDDNVDQEDLDILRQRMECVKYWLNGFAPDNVKFAVCDSLPECEISENEKIFFKKLAESISAVEWNGESIHDAIYQCAKDTELGPKGCFQALYKIFCNQKQGPRLGFFFSTIEKDFVINRINEASN</sequence>
<comment type="similarity">
    <text evidence="2 10">Belongs to the class-I aminoacyl-tRNA synthetase family.</text>
</comment>
<keyword evidence="3 10" id="KW-0963">Cytoplasm</keyword>
<dbReference type="Pfam" id="PF01921">
    <property type="entry name" value="tRNA-synt_1f"/>
    <property type="match status" value="1"/>
</dbReference>
<keyword evidence="8 10" id="KW-0030">Aminoacyl-tRNA synthetase</keyword>
<dbReference type="SUPFAM" id="SSF52374">
    <property type="entry name" value="Nucleotidylyl transferase"/>
    <property type="match status" value="1"/>
</dbReference>
<comment type="subcellular location">
    <subcellularLocation>
        <location evidence="1 10">Cytoplasm</location>
    </subcellularLocation>
</comment>
<comment type="caution">
    <text evidence="10">Lacks conserved residue(s) required for the propagation of feature annotation.</text>
</comment>
<feature type="domain" description="Aminoacyl-tRNA synthetase class I anticodon-binding" evidence="11">
    <location>
        <begin position="434"/>
        <end position="512"/>
    </location>
</feature>
<keyword evidence="7 10" id="KW-0648">Protein biosynthesis</keyword>
<dbReference type="InterPro" id="IPR014729">
    <property type="entry name" value="Rossmann-like_a/b/a_fold"/>
</dbReference>
<evidence type="ECO:0000256" key="5">
    <source>
        <dbReference type="ARBA" id="ARBA00022741"/>
    </source>
</evidence>
<accession>A0A8J8PGG9</accession>
<evidence type="ECO:0000256" key="3">
    <source>
        <dbReference type="ARBA" id="ARBA00022490"/>
    </source>
</evidence>
<dbReference type="InterPro" id="IPR020751">
    <property type="entry name" value="aa-tRNA-synth_I_codon-bd_sub2"/>
</dbReference>
<dbReference type="EC" id="6.1.1.6" evidence="10"/>
<evidence type="ECO:0000256" key="9">
    <source>
        <dbReference type="ARBA" id="ARBA00048573"/>
    </source>
</evidence>
<dbReference type="InterPro" id="IPR001412">
    <property type="entry name" value="aa-tRNA-synth_I_CS"/>
</dbReference>
<dbReference type="InterPro" id="IPR002904">
    <property type="entry name" value="Lys-tRNA-ligase"/>
</dbReference>
<dbReference type="Gene3D" id="1.10.10.350">
    <property type="match status" value="1"/>
</dbReference>
<evidence type="ECO:0000256" key="10">
    <source>
        <dbReference type="HAMAP-Rule" id="MF_00177"/>
    </source>
</evidence>
<keyword evidence="5 10" id="KW-0547">Nucleotide-binding</keyword>
<reference evidence="12" key="1">
    <citation type="submission" date="2016-03" db="EMBL/GenBank/DDBJ databases">
        <authorList>
            <person name="Borrel G."/>
            <person name="Mccann A."/>
            <person name="O'Toole P.W."/>
        </authorList>
    </citation>
    <scope>NUCLEOTIDE SEQUENCE</scope>
    <source>
        <strain evidence="12">183</strain>
    </source>
</reference>
<evidence type="ECO:0000256" key="7">
    <source>
        <dbReference type="ARBA" id="ARBA00022917"/>
    </source>
</evidence>
<dbReference type="GO" id="GO:0005737">
    <property type="term" value="C:cytoplasm"/>
    <property type="evidence" value="ECO:0007669"/>
    <property type="project" value="UniProtKB-SubCell"/>
</dbReference>
<dbReference type="RefSeq" id="WP_400256261.1">
    <property type="nucleotide sequence ID" value="NZ_CAYAYE010000009.1"/>
</dbReference>
<feature type="binding site" evidence="10">
    <location>
        <position position="274"/>
    </location>
    <ligand>
        <name>ATP</name>
        <dbReference type="ChEBI" id="CHEBI:30616"/>
    </ligand>
</feature>
<dbReference type="EMBL" id="LVVT01000010">
    <property type="protein sequence ID" value="TQS83458.1"/>
    <property type="molecule type" value="Genomic_DNA"/>
</dbReference>
<protein>
    <recommendedName>
        <fullName evidence="10">Lysine--tRNA ligase</fullName>
        <ecNumber evidence="10">6.1.1.6</ecNumber>
    </recommendedName>
    <alternativeName>
        <fullName evidence="10">Lysyl-tRNA synthetase</fullName>
        <shortName evidence="10">LysRS</shortName>
    </alternativeName>
</protein>
<organism evidence="12 13">
    <name type="scientific">Candidatus Methanomassiliicoccus intestinalis</name>
    <dbReference type="NCBI Taxonomy" id="1406512"/>
    <lineage>
        <taxon>Archaea</taxon>
        <taxon>Methanobacteriati</taxon>
        <taxon>Thermoplasmatota</taxon>
        <taxon>Thermoplasmata</taxon>
        <taxon>Methanomassiliicoccales</taxon>
        <taxon>Methanomassiliicoccaceae</taxon>
        <taxon>Methanomassiliicoccus</taxon>
    </lineage>
</organism>
<dbReference type="InterPro" id="IPR045462">
    <property type="entry name" value="aa-tRNA-synth_I_cd-bd"/>
</dbReference>
<comment type="caution">
    <text evidence="12">The sequence shown here is derived from an EMBL/GenBank/DDBJ whole genome shotgun (WGS) entry which is preliminary data.</text>
</comment>
<gene>
    <name evidence="10" type="primary">lysS</name>
    <name evidence="12" type="ORF">A3207_07620</name>
</gene>
<dbReference type="AlphaFoldDB" id="A0A8J8PGG9"/>
<evidence type="ECO:0000256" key="1">
    <source>
        <dbReference type="ARBA" id="ARBA00004496"/>
    </source>
</evidence>
<dbReference type="HAMAP" id="MF_00177">
    <property type="entry name" value="Lys_tRNA_synth_class1"/>
    <property type="match status" value="1"/>
</dbReference>
<dbReference type="Pfam" id="PF19269">
    <property type="entry name" value="Anticodon_2"/>
    <property type="match status" value="1"/>
</dbReference>
<comment type="catalytic activity">
    <reaction evidence="9 10">
        <text>tRNA(Lys) + L-lysine + ATP = L-lysyl-tRNA(Lys) + AMP + diphosphate</text>
        <dbReference type="Rhea" id="RHEA:20792"/>
        <dbReference type="Rhea" id="RHEA-COMP:9696"/>
        <dbReference type="Rhea" id="RHEA-COMP:9697"/>
        <dbReference type="ChEBI" id="CHEBI:30616"/>
        <dbReference type="ChEBI" id="CHEBI:32551"/>
        <dbReference type="ChEBI" id="CHEBI:33019"/>
        <dbReference type="ChEBI" id="CHEBI:78442"/>
        <dbReference type="ChEBI" id="CHEBI:78529"/>
        <dbReference type="ChEBI" id="CHEBI:456215"/>
        <dbReference type="EC" id="6.1.1.6"/>
    </reaction>
</comment>
<dbReference type="SUPFAM" id="SSF48163">
    <property type="entry name" value="An anticodon-binding domain of class I aminoacyl-tRNA synthetases"/>
    <property type="match status" value="1"/>
</dbReference>
<dbReference type="GO" id="GO:0005524">
    <property type="term" value="F:ATP binding"/>
    <property type="evidence" value="ECO:0007669"/>
    <property type="project" value="UniProtKB-UniRule"/>
</dbReference>
<evidence type="ECO:0000313" key="13">
    <source>
        <dbReference type="Proteomes" id="UP000752814"/>
    </source>
</evidence>
<proteinExistence type="inferred from homology"/>
<dbReference type="Gene3D" id="1.10.10.770">
    <property type="match status" value="1"/>
</dbReference>
<dbReference type="GO" id="GO:0000049">
    <property type="term" value="F:tRNA binding"/>
    <property type="evidence" value="ECO:0007669"/>
    <property type="project" value="InterPro"/>
</dbReference>
<dbReference type="PANTHER" id="PTHR37940:SF1">
    <property type="entry name" value="LYSINE--TRNA LIGASE"/>
    <property type="match status" value="1"/>
</dbReference>
<keyword evidence="6 10" id="KW-0067">ATP-binding</keyword>
<evidence type="ECO:0000259" key="11">
    <source>
        <dbReference type="Pfam" id="PF19269"/>
    </source>
</evidence>
<evidence type="ECO:0000256" key="6">
    <source>
        <dbReference type="ARBA" id="ARBA00022840"/>
    </source>
</evidence>
<name>A0A8J8PGG9_9ARCH</name>
<dbReference type="InterPro" id="IPR008925">
    <property type="entry name" value="aa_tRNA-synth_I_cd-bd_sf"/>
</dbReference>
<dbReference type="GO" id="GO:0006430">
    <property type="term" value="P:lysyl-tRNA aminoacylation"/>
    <property type="evidence" value="ECO:0007669"/>
    <property type="project" value="UniProtKB-UniRule"/>
</dbReference>
<dbReference type="Gene3D" id="3.40.50.620">
    <property type="entry name" value="HUPs"/>
    <property type="match status" value="2"/>
</dbReference>
<keyword evidence="4 10" id="KW-0436">Ligase</keyword>
<evidence type="ECO:0000256" key="2">
    <source>
        <dbReference type="ARBA" id="ARBA00005594"/>
    </source>
</evidence>
<evidence type="ECO:0000256" key="8">
    <source>
        <dbReference type="ARBA" id="ARBA00023146"/>
    </source>
</evidence>
<dbReference type="GO" id="GO:0004824">
    <property type="term" value="F:lysine-tRNA ligase activity"/>
    <property type="evidence" value="ECO:0007669"/>
    <property type="project" value="UniProtKB-UniRule"/>
</dbReference>
<dbReference type="NCBIfam" id="TIGR00467">
    <property type="entry name" value="lysS_arch"/>
    <property type="match status" value="1"/>
</dbReference>